<feature type="disulfide bond" evidence="3">
    <location>
        <begin position="104"/>
        <end position="118"/>
    </location>
</feature>
<dbReference type="EMBL" id="CAJNOI010000027">
    <property type="protein sequence ID" value="CAF0865143.1"/>
    <property type="molecule type" value="Genomic_DNA"/>
</dbReference>
<dbReference type="AlphaFoldDB" id="A0A813X1H3"/>
<keyword evidence="17" id="KW-1185">Reference proteome</keyword>
<dbReference type="EMBL" id="CAJNOE010000186">
    <property type="protein sequence ID" value="CAF1024877.1"/>
    <property type="molecule type" value="Genomic_DNA"/>
</dbReference>
<evidence type="ECO:0000259" key="5">
    <source>
        <dbReference type="PROSITE" id="PS50941"/>
    </source>
</evidence>
<dbReference type="SUPFAM" id="SSF50685">
    <property type="entry name" value="Barwin-like endoglucanases"/>
    <property type="match status" value="1"/>
</dbReference>
<dbReference type="Proteomes" id="UP000663832">
    <property type="component" value="Unassembled WGS sequence"/>
</dbReference>
<dbReference type="Proteomes" id="UP000663860">
    <property type="component" value="Unassembled WGS sequence"/>
</dbReference>
<dbReference type="EMBL" id="CAJNON010000024">
    <property type="protein sequence ID" value="CAF0806938.1"/>
    <property type="molecule type" value="Genomic_DNA"/>
</dbReference>
<dbReference type="EMBL" id="CAJNOM010002794">
    <property type="protein sequence ID" value="CAF1637715.1"/>
    <property type="molecule type" value="Genomic_DNA"/>
</dbReference>
<feature type="domain" description="Chitin-binding type-1" evidence="5">
    <location>
        <begin position="78"/>
        <end position="133"/>
    </location>
</feature>
<accession>A0A813X1H3</accession>
<dbReference type="InterPro" id="IPR036861">
    <property type="entry name" value="Endochitinase-like_sf"/>
</dbReference>
<evidence type="ECO:0000256" key="3">
    <source>
        <dbReference type="PROSITE-ProRule" id="PRU00261"/>
    </source>
</evidence>
<dbReference type="SMART" id="SM00270">
    <property type="entry name" value="ChtBD1"/>
    <property type="match status" value="4"/>
</dbReference>
<reference evidence="8" key="1">
    <citation type="submission" date="2021-02" db="EMBL/GenBank/DDBJ databases">
        <authorList>
            <person name="Nowell W R."/>
        </authorList>
    </citation>
    <scope>NUCLEOTIDE SEQUENCE</scope>
</reference>
<evidence type="ECO:0000313" key="12">
    <source>
        <dbReference type="EMBL" id="CAF1517086.1"/>
    </source>
</evidence>
<organism evidence="8 18">
    <name type="scientific">Adineta steineri</name>
    <dbReference type="NCBI Taxonomy" id="433720"/>
    <lineage>
        <taxon>Eukaryota</taxon>
        <taxon>Metazoa</taxon>
        <taxon>Spiralia</taxon>
        <taxon>Gnathifera</taxon>
        <taxon>Rotifera</taxon>
        <taxon>Eurotatoria</taxon>
        <taxon>Bdelloidea</taxon>
        <taxon>Adinetida</taxon>
        <taxon>Adinetidae</taxon>
        <taxon>Adineta</taxon>
    </lineage>
</organism>
<evidence type="ECO:0000313" key="15">
    <source>
        <dbReference type="EMBL" id="CAF3702329.1"/>
    </source>
</evidence>
<evidence type="ECO:0000313" key="10">
    <source>
        <dbReference type="EMBL" id="CAF1024877.1"/>
    </source>
</evidence>
<keyword evidence="4" id="KW-0732">Signal</keyword>
<keyword evidence="1 3" id="KW-0147">Chitin-binding</keyword>
<dbReference type="SUPFAM" id="SSF57016">
    <property type="entry name" value="Plant lectins/antimicrobial peptides"/>
    <property type="match status" value="3"/>
</dbReference>
<dbReference type="EMBL" id="CAJNOG010002777">
    <property type="protein sequence ID" value="CAF1517086.1"/>
    <property type="molecule type" value="Genomic_DNA"/>
</dbReference>
<dbReference type="Proteomes" id="UP000663845">
    <property type="component" value="Unassembled WGS sequence"/>
</dbReference>
<feature type="domain" description="Chitin-binding type-1" evidence="5">
    <location>
        <begin position="16"/>
        <end position="69"/>
    </location>
</feature>
<dbReference type="PANTHER" id="PTHR47849">
    <property type="entry name" value="CHITIN-BINDING LECTIN 1"/>
    <property type="match status" value="1"/>
</dbReference>
<evidence type="ECO:0000313" key="17">
    <source>
        <dbReference type="Proteomes" id="UP000663832"/>
    </source>
</evidence>
<feature type="chain" id="PRO_5036223432" description="Chitin-binding type-1 domain-containing protein" evidence="4">
    <location>
        <begin position="18"/>
        <end position="282"/>
    </location>
</feature>
<dbReference type="Proteomes" id="UP000663844">
    <property type="component" value="Unassembled WGS sequence"/>
</dbReference>
<feature type="disulfide bond" evidence="3">
    <location>
        <begin position="99"/>
        <end position="111"/>
    </location>
</feature>
<evidence type="ECO:0000313" key="6">
    <source>
        <dbReference type="EMBL" id="CAF0806938.1"/>
    </source>
</evidence>
<evidence type="ECO:0000313" key="16">
    <source>
        <dbReference type="EMBL" id="CAF3715589.1"/>
    </source>
</evidence>
<dbReference type="Proteomes" id="UP000663881">
    <property type="component" value="Unassembled WGS sequence"/>
</dbReference>
<feature type="signal peptide" evidence="4">
    <location>
        <begin position="1"/>
        <end position="17"/>
    </location>
</feature>
<evidence type="ECO:0000313" key="11">
    <source>
        <dbReference type="EMBL" id="CAF1477678.1"/>
    </source>
</evidence>
<gene>
    <name evidence="11" type="ORF">BJG266_LOCUS41887</name>
    <name evidence="8" type="ORF">BJG266_LOCUS8594</name>
    <name evidence="10" type="ORF">IZO911_LOCUS18930</name>
    <name evidence="12" type="ORF">JYZ213_LOCUS44360</name>
    <name evidence="14" type="ORF">KXQ929_LOCUS174</name>
    <name evidence="16" type="ORF">OKA104_LOCUS13496</name>
    <name evidence="15" type="ORF">OXD698_LOCUS12369</name>
    <name evidence="9" type="ORF">QVE165_LOCUS11095</name>
    <name evidence="13" type="ORF">QVE165_LOCUS58766</name>
    <name evidence="7" type="ORF">QVE165_LOCUS6107</name>
    <name evidence="6" type="ORF">VCS650_LOCUS4329</name>
</gene>
<evidence type="ECO:0000313" key="14">
    <source>
        <dbReference type="EMBL" id="CAF3503086.1"/>
    </source>
</evidence>
<dbReference type="EMBL" id="CAJNOI010002473">
    <property type="protein sequence ID" value="CAF1477678.1"/>
    <property type="molecule type" value="Genomic_DNA"/>
</dbReference>
<comment type="caution">
    <text evidence="3">Lacks conserved residue(s) required for the propagation of feature annotation.</text>
</comment>
<dbReference type="EMBL" id="CAJOBB010000004">
    <property type="protein sequence ID" value="CAF3503086.1"/>
    <property type="molecule type" value="Genomic_DNA"/>
</dbReference>
<proteinExistence type="predicted"/>
<dbReference type="InterPro" id="IPR036908">
    <property type="entry name" value="RlpA-like_sf"/>
</dbReference>
<dbReference type="Gene3D" id="3.30.60.10">
    <property type="entry name" value="Endochitinase-like"/>
    <property type="match status" value="3"/>
</dbReference>
<keyword evidence="2 3" id="KW-1015">Disulfide bond</keyword>
<evidence type="ECO:0000256" key="1">
    <source>
        <dbReference type="ARBA" id="ARBA00022669"/>
    </source>
</evidence>
<dbReference type="PROSITE" id="PS50941">
    <property type="entry name" value="CHIT_BIND_I_2"/>
    <property type="match status" value="2"/>
</dbReference>
<dbReference type="EMBL" id="CAJOAZ010000720">
    <property type="protein sequence ID" value="CAF3702329.1"/>
    <property type="molecule type" value="Genomic_DNA"/>
</dbReference>
<name>A0A813X1H3_9BILA</name>
<feature type="disulfide bond" evidence="3">
    <location>
        <begin position="30"/>
        <end position="44"/>
    </location>
</feature>
<dbReference type="CDD" id="cd00035">
    <property type="entry name" value="ChtBD1"/>
    <property type="match status" value="1"/>
</dbReference>
<evidence type="ECO:0000313" key="18">
    <source>
        <dbReference type="Proteomes" id="UP000663877"/>
    </source>
</evidence>
<dbReference type="EMBL" id="CAJOAY010000683">
    <property type="protein sequence ID" value="CAF3715589.1"/>
    <property type="molecule type" value="Genomic_DNA"/>
</dbReference>
<evidence type="ECO:0000313" key="8">
    <source>
        <dbReference type="EMBL" id="CAF0865143.1"/>
    </source>
</evidence>
<evidence type="ECO:0000313" key="7">
    <source>
        <dbReference type="EMBL" id="CAF0837146.1"/>
    </source>
</evidence>
<dbReference type="OrthoDB" id="406505at2759"/>
<dbReference type="Proteomes" id="UP000663891">
    <property type="component" value="Unassembled WGS sequence"/>
</dbReference>
<sequence length="282" mass="29304">MIAVSLLVFSLVSSVAGNCLVGNRCGAGLCCSAFGFCGTGTGFCGAVTAAVYPNRDCRIVGCQAGYCCSPYGYCGATAAYCGGAIAPAPTVANCRVTGCPAGTCCSQYGYCGNSASHCGVVAYGNCGYTACGSGLCCTRYGYCGSGAGYCALQKSLTESKPAPIEGEFQGQATYYNETQVGSDYSTCGIERARSLDEEDQKIYIAALNQAQFDPYTVDGIPSNNPICQKKALVRGPQGEIVVRFVDRCPQCREGDLALNEEAFLAINGELGTGQANVEWHFI</sequence>
<evidence type="ECO:0000313" key="13">
    <source>
        <dbReference type="EMBL" id="CAF1637715.1"/>
    </source>
</evidence>
<dbReference type="Proteomes" id="UP000663868">
    <property type="component" value="Unassembled WGS sequence"/>
</dbReference>
<dbReference type="InterPro" id="IPR018371">
    <property type="entry name" value="Chitin-binding_1_CS"/>
</dbReference>
<evidence type="ECO:0000256" key="2">
    <source>
        <dbReference type="ARBA" id="ARBA00023157"/>
    </source>
</evidence>
<dbReference type="PROSITE" id="PS00026">
    <property type="entry name" value="CHIT_BIND_I_1"/>
    <property type="match status" value="1"/>
</dbReference>
<dbReference type="EMBL" id="CAJNOM010000053">
    <property type="protein sequence ID" value="CAF0930936.1"/>
    <property type="molecule type" value="Genomic_DNA"/>
</dbReference>
<evidence type="ECO:0000256" key="4">
    <source>
        <dbReference type="SAM" id="SignalP"/>
    </source>
</evidence>
<dbReference type="EMBL" id="CAJNOM010000025">
    <property type="protein sequence ID" value="CAF0837146.1"/>
    <property type="molecule type" value="Genomic_DNA"/>
</dbReference>
<dbReference type="Proteomes" id="UP000663877">
    <property type="component" value="Unassembled WGS sequence"/>
</dbReference>
<dbReference type="Pfam" id="PF00187">
    <property type="entry name" value="Chitin_bind_1"/>
    <property type="match status" value="2"/>
</dbReference>
<dbReference type="InterPro" id="IPR001002">
    <property type="entry name" value="Chitin-bd_1"/>
</dbReference>
<evidence type="ECO:0000313" key="9">
    <source>
        <dbReference type="EMBL" id="CAF0930936.1"/>
    </source>
</evidence>
<dbReference type="GO" id="GO:0008061">
    <property type="term" value="F:chitin binding"/>
    <property type="evidence" value="ECO:0007669"/>
    <property type="project" value="UniProtKB-UniRule"/>
</dbReference>
<feature type="disulfide bond" evidence="3">
    <location>
        <begin position="25"/>
        <end position="37"/>
    </location>
</feature>
<protein>
    <recommendedName>
        <fullName evidence="5">Chitin-binding type-1 domain-containing protein</fullName>
    </recommendedName>
</protein>
<dbReference type="Gene3D" id="2.40.40.10">
    <property type="entry name" value="RlpA-like domain"/>
    <property type="match status" value="1"/>
</dbReference>
<comment type="caution">
    <text evidence="8">The sequence shown here is derived from an EMBL/GenBank/DDBJ whole genome shotgun (WGS) entry which is preliminary data.</text>
</comment>